<dbReference type="Gene3D" id="3.10.129.10">
    <property type="entry name" value="Hotdog Thioesterase"/>
    <property type="match status" value="1"/>
</dbReference>
<evidence type="ECO:0000256" key="1">
    <source>
        <dbReference type="ARBA" id="ARBA00008324"/>
    </source>
</evidence>
<dbReference type="InterPro" id="IPR003736">
    <property type="entry name" value="PAAI_dom"/>
</dbReference>
<proteinExistence type="inferred from homology"/>
<dbReference type="PANTHER" id="PTHR43240">
    <property type="entry name" value="1,4-DIHYDROXY-2-NAPHTHOYL-COA THIOESTERASE 1"/>
    <property type="match status" value="1"/>
</dbReference>
<dbReference type="EMBL" id="VLKF01000001">
    <property type="protein sequence ID" value="TWH72447.1"/>
    <property type="molecule type" value="Genomic_DNA"/>
</dbReference>
<accession>A0A562IN53</accession>
<dbReference type="PANTHER" id="PTHR43240:SF5">
    <property type="entry name" value="1,4-DIHYDROXY-2-NAPHTHOYL-COA THIOESTERASE 1"/>
    <property type="match status" value="1"/>
</dbReference>
<gene>
    <name evidence="4" type="ORF">JD78_00959</name>
</gene>
<dbReference type="SUPFAM" id="SSF54637">
    <property type="entry name" value="Thioesterase/thiol ester dehydrase-isomerase"/>
    <property type="match status" value="1"/>
</dbReference>
<dbReference type="InterPro" id="IPR029069">
    <property type="entry name" value="HotDog_dom_sf"/>
</dbReference>
<dbReference type="Proteomes" id="UP000321490">
    <property type="component" value="Unassembled WGS sequence"/>
</dbReference>
<evidence type="ECO:0000256" key="2">
    <source>
        <dbReference type="ARBA" id="ARBA00022801"/>
    </source>
</evidence>
<sequence length="149" mass="15528">MPQWLACDGVTHPRPDWLPADTQGPLDDKLGIRITEWDPDRLVATMPVAGNEQPFGLLHGGATCALAESIGSYAAVLHAGPGGSVVGIELNASYLSAARSGLVTAVCTPVRRGRTLATFLISVTDDAGRPTASARLTCMIRPARPARAG</sequence>
<evidence type="ECO:0000313" key="4">
    <source>
        <dbReference type="EMBL" id="TWH72447.1"/>
    </source>
</evidence>
<dbReference type="NCBIfam" id="TIGR00369">
    <property type="entry name" value="unchar_dom_1"/>
    <property type="match status" value="1"/>
</dbReference>
<dbReference type="CDD" id="cd03443">
    <property type="entry name" value="PaaI_thioesterase"/>
    <property type="match status" value="1"/>
</dbReference>
<evidence type="ECO:0000313" key="5">
    <source>
        <dbReference type="Proteomes" id="UP000321490"/>
    </source>
</evidence>
<keyword evidence="2" id="KW-0378">Hydrolase</keyword>
<dbReference type="Pfam" id="PF03061">
    <property type="entry name" value="4HBT"/>
    <property type="match status" value="1"/>
</dbReference>
<protein>
    <submittedName>
        <fullName evidence="4">Uncharacterized protein (TIGR00369 family)</fullName>
    </submittedName>
</protein>
<keyword evidence="5" id="KW-1185">Reference proteome</keyword>
<comment type="similarity">
    <text evidence="1">Belongs to the thioesterase PaaI family.</text>
</comment>
<dbReference type="InterPro" id="IPR006683">
    <property type="entry name" value="Thioestr_dom"/>
</dbReference>
<dbReference type="GO" id="GO:0061522">
    <property type="term" value="F:1,4-dihydroxy-2-naphthoyl-CoA thioesterase activity"/>
    <property type="evidence" value="ECO:0007669"/>
    <property type="project" value="TreeGrafter"/>
</dbReference>
<dbReference type="GO" id="GO:0005829">
    <property type="term" value="C:cytosol"/>
    <property type="evidence" value="ECO:0007669"/>
    <property type="project" value="TreeGrafter"/>
</dbReference>
<reference evidence="4 5" key="1">
    <citation type="submission" date="2019-07" db="EMBL/GenBank/DDBJ databases">
        <title>R&amp;d 2014.</title>
        <authorList>
            <person name="Klenk H.-P."/>
        </authorList>
    </citation>
    <scope>NUCLEOTIDE SEQUENCE [LARGE SCALE GENOMIC DNA]</scope>
    <source>
        <strain evidence="4 5">DSM 45764</strain>
    </source>
</reference>
<name>A0A562IN53_9ACTN</name>
<comment type="caution">
    <text evidence="4">The sequence shown here is derived from an EMBL/GenBank/DDBJ whole genome shotgun (WGS) entry which is preliminary data.</text>
</comment>
<feature type="domain" description="Thioesterase" evidence="3">
    <location>
        <begin position="55"/>
        <end position="129"/>
    </location>
</feature>
<organism evidence="4 5">
    <name type="scientific">Modestobacter roseus</name>
    <dbReference type="NCBI Taxonomy" id="1181884"/>
    <lineage>
        <taxon>Bacteria</taxon>
        <taxon>Bacillati</taxon>
        <taxon>Actinomycetota</taxon>
        <taxon>Actinomycetes</taxon>
        <taxon>Geodermatophilales</taxon>
        <taxon>Geodermatophilaceae</taxon>
        <taxon>Modestobacter</taxon>
    </lineage>
</organism>
<dbReference type="AlphaFoldDB" id="A0A562IN53"/>
<evidence type="ECO:0000259" key="3">
    <source>
        <dbReference type="Pfam" id="PF03061"/>
    </source>
</evidence>